<protein>
    <submittedName>
        <fullName evidence="3">Transposase</fullName>
    </submittedName>
</protein>
<dbReference type="GO" id="GO:0004803">
    <property type="term" value="F:transposase activity"/>
    <property type="evidence" value="ECO:0007669"/>
    <property type="project" value="InterPro"/>
</dbReference>
<name>A0A927N0Q7_9ACTN</name>
<comment type="caution">
    <text evidence="3">The sequence shown here is derived from an EMBL/GenBank/DDBJ whole genome shotgun (WGS) entry which is preliminary data.</text>
</comment>
<dbReference type="InterPro" id="IPR002525">
    <property type="entry name" value="Transp_IS110-like_N"/>
</dbReference>
<dbReference type="GO" id="GO:0006313">
    <property type="term" value="P:DNA transposition"/>
    <property type="evidence" value="ECO:0007669"/>
    <property type="project" value="InterPro"/>
</dbReference>
<dbReference type="PANTHER" id="PTHR33055">
    <property type="entry name" value="TRANSPOSASE FOR INSERTION SEQUENCE ELEMENT IS1111A"/>
    <property type="match status" value="1"/>
</dbReference>
<gene>
    <name evidence="3" type="ORF">HEB94_006877</name>
</gene>
<dbReference type="Proteomes" id="UP000638648">
    <property type="component" value="Unassembled WGS sequence"/>
</dbReference>
<reference evidence="3" key="1">
    <citation type="submission" date="2020-10" db="EMBL/GenBank/DDBJ databases">
        <title>Sequencing the genomes of 1000 actinobacteria strains.</title>
        <authorList>
            <person name="Klenk H.-P."/>
        </authorList>
    </citation>
    <scope>NUCLEOTIDE SEQUENCE</scope>
    <source>
        <strain evidence="3">DSM 45354</strain>
    </source>
</reference>
<dbReference type="GO" id="GO:0003677">
    <property type="term" value="F:DNA binding"/>
    <property type="evidence" value="ECO:0007669"/>
    <property type="project" value="InterPro"/>
</dbReference>
<evidence type="ECO:0000259" key="2">
    <source>
        <dbReference type="Pfam" id="PF02371"/>
    </source>
</evidence>
<feature type="domain" description="Transposase IS116/IS110/IS902 C-terminal" evidence="2">
    <location>
        <begin position="254"/>
        <end position="332"/>
    </location>
</feature>
<dbReference type="PANTHER" id="PTHR33055:SF3">
    <property type="entry name" value="PUTATIVE TRANSPOSASE FOR IS117-RELATED"/>
    <property type="match status" value="1"/>
</dbReference>
<organism evidence="3 4">
    <name type="scientific">Actinopolymorpha pittospori</name>
    <dbReference type="NCBI Taxonomy" id="648752"/>
    <lineage>
        <taxon>Bacteria</taxon>
        <taxon>Bacillati</taxon>
        <taxon>Actinomycetota</taxon>
        <taxon>Actinomycetes</taxon>
        <taxon>Propionibacteriales</taxon>
        <taxon>Actinopolymorphaceae</taxon>
        <taxon>Actinopolymorpha</taxon>
    </lineage>
</organism>
<keyword evidence="4" id="KW-1185">Reference proteome</keyword>
<dbReference type="Pfam" id="PF01548">
    <property type="entry name" value="DEDD_Tnp_IS110"/>
    <property type="match status" value="1"/>
</dbReference>
<dbReference type="InterPro" id="IPR003346">
    <property type="entry name" value="Transposase_20"/>
</dbReference>
<evidence type="ECO:0000313" key="3">
    <source>
        <dbReference type="EMBL" id="MBE1610029.1"/>
    </source>
</evidence>
<feature type="domain" description="Transposase IS110-like N-terminal" evidence="1">
    <location>
        <begin position="1"/>
        <end position="148"/>
    </location>
</feature>
<proteinExistence type="predicted"/>
<dbReference type="Pfam" id="PF02371">
    <property type="entry name" value="Transposase_20"/>
    <property type="match status" value="1"/>
</dbReference>
<accession>A0A927N0Q7</accession>
<evidence type="ECO:0000259" key="1">
    <source>
        <dbReference type="Pfam" id="PF01548"/>
    </source>
</evidence>
<evidence type="ECO:0000313" key="4">
    <source>
        <dbReference type="Proteomes" id="UP000638648"/>
    </source>
</evidence>
<dbReference type="InterPro" id="IPR047650">
    <property type="entry name" value="Transpos_IS110"/>
</dbReference>
<dbReference type="AlphaFoldDB" id="A0A927N0Q7"/>
<dbReference type="EMBL" id="JADBEM010000001">
    <property type="protein sequence ID" value="MBE1610029.1"/>
    <property type="molecule type" value="Genomic_DNA"/>
</dbReference>
<sequence>MDGSGRRLAKARLPEGVAGMARLHAMIGERVGEDAEESLEQVVIGIETDRGPWVQALIAAGYRVYAVNPLQASRYRERHGVSGAKSDGADAHMLADMVRTDSHQLRPVAGDSAQAAAIKVVARAHKNMIWERTRHMQRLRHALRDYFPAALEAFEELTALDALELLAKAPDPASAAKLSLTQIRAALKRAGRRGDIDAKANKIQAALRVEHLAQPAVVAQAYAATVRAAVAVLGTLNEQIKTLQGQVEEHFGEPGLGPILGARVLAEFGDDQHRYASAKARKNYAGTSPITRASGKKEVVAARYVHNDRLVDALVSQVVPAMVVSPGVRALYDELRARDIDHFTACRHLANRLVGILHGCLKTRTLYNEKTAWSHRSPKPETSAAAA</sequence>